<dbReference type="PRINTS" id="PR00313">
    <property type="entry name" value="CABNDNGRPT"/>
</dbReference>
<feature type="chain" id="PRO_5045182634" evidence="3">
    <location>
        <begin position="30"/>
        <end position="566"/>
    </location>
</feature>
<reference evidence="5" key="1">
    <citation type="journal article" date="2019" name="Int. J. Syst. Evol. Microbiol.">
        <title>The Global Catalogue of Microorganisms (GCM) 10K type strain sequencing project: providing services to taxonomists for standard genome sequencing and annotation.</title>
        <authorList>
            <consortium name="The Broad Institute Genomics Platform"/>
            <consortium name="The Broad Institute Genome Sequencing Center for Infectious Disease"/>
            <person name="Wu L."/>
            <person name="Ma J."/>
        </authorList>
    </citation>
    <scope>NUCLEOTIDE SEQUENCE [LARGE SCALE GENOMIC DNA]</scope>
    <source>
        <strain evidence="5">CCM 7526</strain>
    </source>
</reference>
<dbReference type="Pfam" id="PF00353">
    <property type="entry name" value="HemolysinCabind"/>
    <property type="match status" value="9"/>
</dbReference>
<dbReference type="Proteomes" id="UP001597183">
    <property type="component" value="Unassembled WGS sequence"/>
</dbReference>
<comment type="subcellular location">
    <subcellularLocation>
        <location evidence="1">Secreted</location>
    </subcellularLocation>
</comment>
<feature type="signal peptide" evidence="3">
    <location>
        <begin position="1"/>
        <end position="29"/>
    </location>
</feature>
<evidence type="ECO:0000256" key="1">
    <source>
        <dbReference type="ARBA" id="ARBA00004613"/>
    </source>
</evidence>
<dbReference type="Gene3D" id="2.150.10.10">
    <property type="entry name" value="Serralysin-like metalloprotease, C-terminal"/>
    <property type="match status" value="5"/>
</dbReference>
<accession>A0ABW4ACC7</accession>
<organism evidence="4 5">
    <name type="scientific">Actinoplanes sichuanensis</name>
    <dbReference type="NCBI Taxonomy" id="512349"/>
    <lineage>
        <taxon>Bacteria</taxon>
        <taxon>Bacillati</taxon>
        <taxon>Actinomycetota</taxon>
        <taxon>Actinomycetes</taxon>
        <taxon>Micromonosporales</taxon>
        <taxon>Micromonosporaceae</taxon>
        <taxon>Actinoplanes</taxon>
    </lineage>
</organism>
<comment type="caution">
    <text evidence="4">The sequence shown here is derived from an EMBL/GenBank/DDBJ whole genome shotgun (WGS) entry which is preliminary data.</text>
</comment>
<dbReference type="RefSeq" id="WP_317797256.1">
    <property type="nucleotide sequence ID" value="NZ_AP028461.1"/>
</dbReference>
<dbReference type="InterPro" id="IPR050557">
    <property type="entry name" value="RTX_toxin/Mannuronan_C5-epim"/>
</dbReference>
<dbReference type="EMBL" id="JBHTMK010000037">
    <property type="protein sequence ID" value="MFD1368431.1"/>
    <property type="molecule type" value="Genomic_DNA"/>
</dbReference>
<keyword evidence="2" id="KW-0964">Secreted</keyword>
<proteinExistence type="predicted"/>
<dbReference type="PANTHER" id="PTHR38340">
    <property type="entry name" value="S-LAYER PROTEIN"/>
    <property type="match status" value="1"/>
</dbReference>
<protein>
    <submittedName>
        <fullName evidence="4">Calcium-binding protein</fullName>
    </submittedName>
</protein>
<dbReference type="PROSITE" id="PS00330">
    <property type="entry name" value="HEMOLYSIN_CALCIUM"/>
    <property type="match status" value="2"/>
</dbReference>
<dbReference type="PANTHER" id="PTHR38340:SF1">
    <property type="entry name" value="S-LAYER PROTEIN"/>
    <property type="match status" value="1"/>
</dbReference>
<dbReference type="InterPro" id="IPR001343">
    <property type="entry name" value="Hemolysn_Ca-bd"/>
</dbReference>
<evidence type="ECO:0000313" key="4">
    <source>
        <dbReference type="EMBL" id="MFD1368431.1"/>
    </source>
</evidence>
<dbReference type="InterPro" id="IPR011049">
    <property type="entry name" value="Serralysin-like_metalloprot_C"/>
</dbReference>
<evidence type="ECO:0000256" key="2">
    <source>
        <dbReference type="ARBA" id="ARBA00022525"/>
    </source>
</evidence>
<name>A0ABW4ACC7_9ACTN</name>
<dbReference type="SUPFAM" id="SSF51120">
    <property type="entry name" value="beta-Roll"/>
    <property type="match status" value="4"/>
</dbReference>
<evidence type="ECO:0000313" key="5">
    <source>
        <dbReference type="Proteomes" id="UP001597183"/>
    </source>
</evidence>
<gene>
    <name evidence="4" type="ORF">ACFQ5G_24020</name>
</gene>
<keyword evidence="5" id="KW-1185">Reference proteome</keyword>
<evidence type="ECO:0000256" key="3">
    <source>
        <dbReference type="SAM" id="SignalP"/>
    </source>
</evidence>
<keyword evidence="3" id="KW-0732">Signal</keyword>
<sequence length="566" mass="57772">MIRTQWLLRSGLAVLTTASAILLASPAQAASTGAATANADQVTFVAAANQANSVNITRSGRTVTFDDRVAIRAGKGCKAVKGDKTKVRCTTTKNPAWIRVSLGNGHDAVVNRTDVRMAVWAGTGDDRIWGGTGADILWGQAGNDRIAGGKGNDTIGDIMGDTDSSTGNDLIWGQDGNDSINGGSGNDGIDGGAGDDYMFGGPGGDTVYGRDGHDTVMGHDWASGGVDTVDHLYGGNGNDSMAGFTGDDTLDAGNGDDMVYGGDGADKIYGGPGADEVSGGLGNDRVDGGPGGDEFREWDYRRGWSDSDTLIGSGGDWVTYRERTLPVTADADGVTGDDGQSGERDTITAGFVGFTGGKGADHLYASAQGSMLEGGAGDDVLMGSPATDHISGGPGRDQIDGKAGDDILLGDNVESTVEPIAIAADVIIGGDGRDRVEFTTYDRPITIDLDGAQGDDGAAGEGDTLGADIEDVWGTPFADQITGTDADNEIKGYGGGDKIYGLGGDDRLDGVGGAAFLYGGPGDDILWGHAGSGPSVYMDGGPDRDRCLLGSTEPAPDIYLNCEEVF</sequence>
<dbReference type="InterPro" id="IPR018511">
    <property type="entry name" value="Hemolysin-typ_Ca-bd_CS"/>
</dbReference>